<keyword evidence="3" id="KW-1185">Reference proteome</keyword>
<evidence type="ECO:0000313" key="3">
    <source>
        <dbReference type="Proteomes" id="UP000019376"/>
    </source>
</evidence>
<organism evidence="2 3">
    <name type="scientific">Penicillium oxalicum (strain 114-2 / CGMCC 5302)</name>
    <name type="common">Penicillium decumbens</name>
    <dbReference type="NCBI Taxonomy" id="933388"/>
    <lineage>
        <taxon>Eukaryota</taxon>
        <taxon>Fungi</taxon>
        <taxon>Dikarya</taxon>
        <taxon>Ascomycota</taxon>
        <taxon>Pezizomycotina</taxon>
        <taxon>Eurotiomycetes</taxon>
        <taxon>Eurotiomycetidae</taxon>
        <taxon>Eurotiales</taxon>
        <taxon>Aspergillaceae</taxon>
        <taxon>Penicillium</taxon>
    </lineage>
</organism>
<reference evidence="2 3" key="1">
    <citation type="journal article" date="2013" name="PLoS ONE">
        <title>Genomic and secretomic analyses reveal unique features of the lignocellulolytic enzyme system of Penicillium decumbens.</title>
        <authorList>
            <person name="Liu G."/>
            <person name="Zhang L."/>
            <person name="Wei X."/>
            <person name="Zou G."/>
            <person name="Qin Y."/>
            <person name="Ma L."/>
            <person name="Li J."/>
            <person name="Zheng H."/>
            <person name="Wang S."/>
            <person name="Wang C."/>
            <person name="Xun L."/>
            <person name="Zhao G.-P."/>
            <person name="Zhou Z."/>
            <person name="Qu Y."/>
        </authorList>
    </citation>
    <scope>NUCLEOTIDE SEQUENCE [LARGE SCALE GENOMIC DNA]</scope>
    <source>
        <strain evidence="3">114-2 / CGMCC 5302</strain>
    </source>
</reference>
<dbReference type="STRING" id="933388.S7ZJT3"/>
<protein>
    <submittedName>
        <fullName evidence="2">Uncharacterized protein</fullName>
    </submittedName>
</protein>
<evidence type="ECO:0000256" key="1">
    <source>
        <dbReference type="SAM" id="MobiDB-lite"/>
    </source>
</evidence>
<feature type="region of interest" description="Disordered" evidence="1">
    <location>
        <begin position="238"/>
        <end position="312"/>
    </location>
</feature>
<dbReference type="OrthoDB" id="4369165at2759"/>
<dbReference type="PhylomeDB" id="S7ZJT3"/>
<dbReference type="EMBL" id="KB644412">
    <property type="protein sequence ID" value="EPS30860.1"/>
    <property type="molecule type" value="Genomic_DNA"/>
</dbReference>
<name>S7ZJT3_PENO1</name>
<sequence>MMDQAAISAASQHLDIMPSMLSDRSTQITSPAKIIEELRTLPADQVYETAKLYLHEICEKGQAFLDSVAIELYTFVKDGEFWKGHETQEDFEDSWTVAREAIDRREYDKNYIQQVMYAALQAWNGDAEKIMIRVRTKTFAEKVSKLVRSGISFEEMQLRVNNAILQRLEKGMHGRGIRRAKEVMQGDLDNAYKSPDLTELTLERLSKHHLSIDEDGFICEYYRMPRILDEADKDQSLALDEDESQISSAEEIQSQNLDPEGSRISSAEEIQPRKRSPELNDDDERSQESELLTESATKKPKTSQGSSKSAPCGCKMDASRLAKVVPKTKLDAESEREALVIFRLVGRSIRENATEISPDSICKGHATQLAHLLHIYTNGVDYGTLVQRLRCLYARLGDWDRAKKEFEVWFKSSSGKELGSCFRFPPKMRKPLVSNFEKMQHLTFQDASFRCFGRVPPSFGKKMERDWNVDGSVVVPIFAWLRDDWDGCHPRGLIDMIEEEFNMYDWHYQSRKHAPRVGWAKNAWYSGIQQLVRRDYAYYLLYVLLRPDHQYRLISFPYYAKSAYPGEQTAFRHLDINVTDLLASQRMANAIQGTVSLTDENPRNCTEMLLGMQNHLAEWWQNLRDRGCQKDGLIHKISAAMWTAEDEEKFGLSWEKVICKQGDVRISKPHLPHGSTGPATCLRRTVLPWFVGIREDHETLDSPESGTWSELSACHRDFSSPEQTPSGWSSQKYGGRLAHPFSASIRLPESSPIGDALIGRERWDSPAVIEELDVLFGRNWQRAHRLIQEQRDRARRAYLLHFEMTMKAERQQFGAHSYFLRKEKGLSVLPNFV</sequence>
<evidence type="ECO:0000313" key="2">
    <source>
        <dbReference type="EMBL" id="EPS30860.1"/>
    </source>
</evidence>
<feature type="compositionally biased region" description="Low complexity" evidence="1">
    <location>
        <begin position="245"/>
        <end position="255"/>
    </location>
</feature>
<gene>
    <name evidence="2" type="ORF">PDE_05812</name>
</gene>
<dbReference type="Proteomes" id="UP000019376">
    <property type="component" value="Unassembled WGS sequence"/>
</dbReference>
<dbReference type="eggNOG" id="ENOG502S7A0">
    <property type="taxonomic scope" value="Eukaryota"/>
</dbReference>
<dbReference type="AlphaFoldDB" id="S7ZJT3"/>
<accession>S7ZJT3</accession>
<proteinExistence type="predicted"/>
<dbReference type="HOGENOM" id="CLU_320539_0_0_1"/>